<dbReference type="InterPro" id="IPR015915">
    <property type="entry name" value="Kelch-typ_b-propeller"/>
</dbReference>
<gene>
    <name evidence="1" type="ORF">HAX54_030210</name>
</gene>
<organism evidence="1 2">
    <name type="scientific">Datura stramonium</name>
    <name type="common">Jimsonweed</name>
    <name type="synonym">Common thornapple</name>
    <dbReference type="NCBI Taxonomy" id="4076"/>
    <lineage>
        <taxon>Eukaryota</taxon>
        <taxon>Viridiplantae</taxon>
        <taxon>Streptophyta</taxon>
        <taxon>Embryophyta</taxon>
        <taxon>Tracheophyta</taxon>
        <taxon>Spermatophyta</taxon>
        <taxon>Magnoliopsida</taxon>
        <taxon>eudicotyledons</taxon>
        <taxon>Gunneridae</taxon>
        <taxon>Pentapetalae</taxon>
        <taxon>asterids</taxon>
        <taxon>lamiids</taxon>
        <taxon>Solanales</taxon>
        <taxon>Solanaceae</taxon>
        <taxon>Solanoideae</taxon>
        <taxon>Datureae</taxon>
        <taxon>Datura</taxon>
    </lineage>
</organism>
<dbReference type="Gene3D" id="2.120.10.80">
    <property type="entry name" value="Kelch-type beta propeller"/>
    <property type="match status" value="1"/>
</dbReference>
<sequence length="207" mass="22931">MGSLPSPSRNPTRSSQENDDHYYRIYASFCGKDYTPNVNMSNWISCYHPSTNSWHRLTTIPGLLENQVLKGFAMVSIGETIYVIGGRHYYKAVGGGDGEMSSSVLRYDTRTDSWSTCAPLGTARYNFACTCKDGKIYVAGGQTTLDSAEGTSFAEIYDTAKDEWKPLPNMSTLRYKSVGVAWQGLPNESLAMVSQSWTDAFGCRCRT</sequence>
<dbReference type="InterPro" id="IPR006652">
    <property type="entry name" value="Kelch_1"/>
</dbReference>
<name>A0ABS8VA85_DATST</name>
<dbReference type="Pfam" id="PF07646">
    <property type="entry name" value="Kelch_2"/>
    <property type="match status" value="1"/>
</dbReference>
<dbReference type="EMBL" id="JACEIK010003778">
    <property type="protein sequence ID" value="MCD9643088.1"/>
    <property type="molecule type" value="Genomic_DNA"/>
</dbReference>
<evidence type="ECO:0000313" key="1">
    <source>
        <dbReference type="EMBL" id="MCD9643088.1"/>
    </source>
</evidence>
<dbReference type="Pfam" id="PF01344">
    <property type="entry name" value="Kelch_1"/>
    <property type="match status" value="1"/>
</dbReference>
<dbReference type="PANTHER" id="PTHR47365:SF2">
    <property type="entry name" value="KELCH-LIKE PROTEIN 23"/>
    <property type="match status" value="1"/>
</dbReference>
<dbReference type="SUPFAM" id="SSF117281">
    <property type="entry name" value="Kelch motif"/>
    <property type="match status" value="1"/>
</dbReference>
<keyword evidence="2" id="KW-1185">Reference proteome</keyword>
<dbReference type="SMART" id="SM00612">
    <property type="entry name" value="Kelch"/>
    <property type="match status" value="2"/>
</dbReference>
<comment type="caution">
    <text evidence="1">The sequence shown here is derived from an EMBL/GenBank/DDBJ whole genome shotgun (WGS) entry which is preliminary data.</text>
</comment>
<dbReference type="PANTHER" id="PTHR47365">
    <property type="entry name" value="PLANT PROTEIN, PUTATIVE-RELATED"/>
    <property type="match status" value="1"/>
</dbReference>
<dbReference type="Proteomes" id="UP000823775">
    <property type="component" value="Unassembled WGS sequence"/>
</dbReference>
<reference evidence="1 2" key="1">
    <citation type="journal article" date="2021" name="BMC Genomics">
        <title>Datura genome reveals duplications of psychoactive alkaloid biosynthetic genes and high mutation rate following tissue culture.</title>
        <authorList>
            <person name="Rajewski A."/>
            <person name="Carter-House D."/>
            <person name="Stajich J."/>
            <person name="Litt A."/>
        </authorList>
    </citation>
    <scope>NUCLEOTIDE SEQUENCE [LARGE SCALE GENOMIC DNA]</scope>
    <source>
        <strain evidence="1">AR-01</strain>
    </source>
</reference>
<protein>
    <submittedName>
        <fullName evidence="1">Uncharacterized protein</fullName>
    </submittedName>
</protein>
<evidence type="ECO:0000313" key="2">
    <source>
        <dbReference type="Proteomes" id="UP000823775"/>
    </source>
</evidence>
<accession>A0ABS8VA85</accession>
<dbReference type="InterPro" id="IPR011498">
    <property type="entry name" value="Kelch_2"/>
</dbReference>
<proteinExistence type="predicted"/>